<dbReference type="InterPro" id="IPR029058">
    <property type="entry name" value="AB_hydrolase_fold"/>
</dbReference>
<evidence type="ECO:0000313" key="3">
    <source>
        <dbReference type="Proteomes" id="UP000240653"/>
    </source>
</evidence>
<evidence type="ECO:0000313" key="2">
    <source>
        <dbReference type="EMBL" id="PSJ56898.1"/>
    </source>
</evidence>
<dbReference type="Proteomes" id="UP000240653">
    <property type="component" value="Unassembled WGS sequence"/>
</dbReference>
<reference evidence="2 3" key="1">
    <citation type="submission" date="2018-03" db="EMBL/GenBank/DDBJ databases">
        <title>The draft genome of Mesorhizobium soli JCM 19897.</title>
        <authorList>
            <person name="Li L."/>
            <person name="Liu L."/>
            <person name="Liang L."/>
            <person name="Wang T."/>
            <person name="Zhang X."/>
        </authorList>
    </citation>
    <scope>NUCLEOTIDE SEQUENCE [LARGE SCALE GENOMIC DNA]</scope>
    <source>
        <strain evidence="2 3">JCM 19897</strain>
    </source>
</reference>
<feature type="domain" description="AB hydrolase-1" evidence="1">
    <location>
        <begin position="29"/>
        <end position="254"/>
    </location>
</feature>
<gene>
    <name evidence="2" type="ORF">C7I85_23760</name>
</gene>
<dbReference type="InterPro" id="IPR050266">
    <property type="entry name" value="AB_hydrolase_sf"/>
</dbReference>
<organism evidence="2 3">
    <name type="scientific">Pseudaminobacter soli</name>
    <name type="common">ex Li et al. 2025</name>
    <dbReference type="NCBI Taxonomy" id="1295366"/>
    <lineage>
        <taxon>Bacteria</taxon>
        <taxon>Pseudomonadati</taxon>
        <taxon>Pseudomonadota</taxon>
        <taxon>Alphaproteobacteria</taxon>
        <taxon>Hyphomicrobiales</taxon>
        <taxon>Phyllobacteriaceae</taxon>
        <taxon>Pseudaminobacter</taxon>
    </lineage>
</organism>
<proteinExistence type="predicted"/>
<dbReference type="GO" id="GO:0046464">
    <property type="term" value="P:acylglycerol catabolic process"/>
    <property type="evidence" value="ECO:0007669"/>
    <property type="project" value="TreeGrafter"/>
</dbReference>
<dbReference type="EMBL" id="PXYL01000016">
    <property type="protein sequence ID" value="PSJ56898.1"/>
    <property type="molecule type" value="Genomic_DNA"/>
</dbReference>
<comment type="caution">
    <text evidence="2">The sequence shown here is derived from an EMBL/GenBank/DDBJ whole genome shotgun (WGS) entry which is preliminary data.</text>
</comment>
<sequence>MITNSDISPASRNRAGCPAFTEQGSGATPVLFLHGIGGGADSWLGQLEFFGRSRHAIAWWMPGYGPSAPLPDMTFDALADAAVTLLDRLALPRVHLVGHSIGGMIAQTLAARAQGRLASLTLSATSPAFGSKDGDFQKAFVEKRIKPLDDGFSLADLAPKIVAELVGDNVDMGAIEDAIASMSQVPPASYRAAMSCVVHFDARPVLPTIRVPTLLVAGSQDTNAPAPMMERMAQKIAGSCFHVVEGAGHLANMEQAAAFNQILSNFIADIEDKGSQTS</sequence>
<keyword evidence="2" id="KW-0378">Hydrolase</keyword>
<dbReference type="PANTHER" id="PTHR43798">
    <property type="entry name" value="MONOACYLGLYCEROL LIPASE"/>
    <property type="match status" value="1"/>
</dbReference>
<dbReference type="Pfam" id="PF00561">
    <property type="entry name" value="Abhydrolase_1"/>
    <property type="match status" value="1"/>
</dbReference>
<accession>A0A2P7S351</accession>
<dbReference type="GO" id="GO:0047372">
    <property type="term" value="F:monoacylglycerol lipase activity"/>
    <property type="evidence" value="ECO:0007669"/>
    <property type="project" value="TreeGrafter"/>
</dbReference>
<name>A0A2P7S351_9HYPH</name>
<dbReference type="SUPFAM" id="SSF53474">
    <property type="entry name" value="alpha/beta-Hydrolases"/>
    <property type="match status" value="1"/>
</dbReference>
<evidence type="ECO:0000259" key="1">
    <source>
        <dbReference type="Pfam" id="PF00561"/>
    </source>
</evidence>
<dbReference type="GO" id="GO:0016020">
    <property type="term" value="C:membrane"/>
    <property type="evidence" value="ECO:0007669"/>
    <property type="project" value="TreeGrafter"/>
</dbReference>
<dbReference type="Gene3D" id="3.40.50.1820">
    <property type="entry name" value="alpha/beta hydrolase"/>
    <property type="match status" value="1"/>
</dbReference>
<dbReference type="PRINTS" id="PR00111">
    <property type="entry name" value="ABHYDROLASE"/>
</dbReference>
<keyword evidence="3" id="KW-1185">Reference proteome</keyword>
<dbReference type="RefSeq" id="WP_106726493.1">
    <property type="nucleotide sequence ID" value="NZ_PXYL01000016.1"/>
</dbReference>
<dbReference type="InterPro" id="IPR000073">
    <property type="entry name" value="AB_hydrolase_1"/>
</dbReference>
<protein>
    <submittedName>
        <fullName evidence="2">Alpha/beta hydrolase</fullName>
    </submittedName>
</protein>
<dbReference type="OrthoDB" id="9792858at2"/>
<dbReference type="AlphaFoldDB" id="A0A2P7S351"/>
<dbReference type="PANTHER" id="PTHR43798:SF5">
    <property type="entry name" value="MONOACYLGLYCEROL LIPASE ABHD6"/>
    <property type="match status" value="1"/>
</dbReference>